<evidence type="ECO:0000256" key="6">
    <source>
        <dbReference type="SAM" id="MobiDB-lite"/>
    </source>
</evidence>
<dbReference type="InterPro" id="IPR001304">
    <property type="entry name" value="C-type_lectin-like"/>
</dbReference>
<dbReference type="InterPro" id="IPR016186">
    <property type="entry name" value="C-type_lectin-like/link_sf"/>
</dbReference>
<dbReference type="Gene3D" id="4.10.110.10">
    <property type="entry name" value="Spasmolytic Protein, domain 1"/>
    <property type="match status" value="1"/>
</dbReference>
<evidence type="ECO:0008006" key="12">
    <source>
        <dbReference type="Google" id="ProtNLM"/>
    </source>
</evidence>
<dbReference type="Gene3D" id="2.10.25.10">
    <property type="entry name" value="Laminin"/>
    <property type="match status" value="1"/>
</dbReference>
<dbReference type="InterPro" id="IPR018378">
    <property type="entry name" value="C-type_lectin_CS"/>
</dbReference>
<dbReference type="PANTHER" id="PTHR24050:SF28">
    <property type="entry name" value="UROMODULIN-LIKE"/>
    <property type="match status" value="1"/>
</dbReference>
<dbReference type="GO" id="GO:0005509">
    <property type="term" value="F:calcium ion binding"/>
    <property type="evidence" value="ECO:0007669"/>
    <property type="project" value="InterPro"/>
</dbReference>
<dbReference type="PROSITE" id="PS50041">
    <property type="entry name" value="C_TYPE_LECTIN_2"/>
    <property type="match status" value="1"/>
</dbReference>
<keyword evidence="7" id="KW-0472">Membrane</keyword>
<dbReference type="PANTHER" id="PTHR24050">
    <property type="entry name" value="PA14 DOMAIN-CONTAINING PROTEIN"/>
    <property type="match status" value="1"/>
</dbReference>
<gene>
    <name evidence="11" type="ORF">BRAFLDRAFT_103902</name>
</gene>
<dbReference type="InterPro" id="IPR024731">
    <property type="entry name" value="NELL2-like_EGF"/>
</dbReference>
<feature type="compositionally biased region" description="Low complexity" evidence="6">
    <location>
        <begin position="439"/>
        <end position="454"/>
    </location>
</feature>
<dbReference type="InterPro" id="IPR018097">
    <property type="entry name" value="EGF_Ca-bd_CS"/>
</dbReference>
<evidence type="ECO:0000259" key="8">
    <source>
        <dbReference type="PROSITE" id="PS50026"/>
    </source>
</evidence>
<dbReference type="InterPro" id="IPR000742">
    <property type="entry name" value="EGF"/>
</dbReference>
<feature type="compositionally biased region" description="Gly residues" evidence="6">
    <location>
        <begin position="458"/>
        <end position="470"/>
    </location>
</feature>
<dbReference type="PROSITE" id="PS50026">
    <property type="entry name" value="EGF_3"/>
    <property type="match status" value="1"/>
</dbReference>
<evidence type="ECO:0000313" key="11">
    <source>
        <dbReference type="EMBL" id="EEN64962.1"/>
    </source>
</evidence>
<dbReference type="EMBL" id="GG666484">
    <property type="protein sequence ID" value="EEN64962.1"/>
    <property type="molecule type" value="Genomic_DNA"/>
</dbReference>
<protein>
    <recommendedName>
        <fullName evidence="12">C-type lectin domain-containing protein</fullName>
    </recommendedName>
</protein>
<keyword evidence="4" id="KW-1015">Disulfide bond</keyword>
<feature type="compositionally biased region" description="Low complexity" evidence="6">
    <location>
        <begin position="471"/>
        <end position="482"/>
    </location>
</feature>
<dbReference type="InterPro" id="IPR001881">
    <property type="entry name" value="EGF-like_Ca-bd_dom"/>
</dbReference>
<dbReference type="PROSITE" id="PS01187">
    <property type="entry name" value="EGF_CA"/>
    <property type="match status" value="1"/>
</dbReference>
<dbReference type="InterPro" id="IPR052235">
    <property type="entry name" value="Nephronectin_domain"/>
</dbReference>
<feature type="region of interest" description="Disordered" evidence="6">
    <location>
        <begin position="561"/>
        <end position="591"/>
    </location>
</feature>
<evidence type="ECO:0000256" key="4">
    <source>
        <dbReference type="ARBA" id="ARBA00023157"/>
    </source>
</evidence>
<proteinExistence type="predicted"/>
<feature type="domain" description="P-type" evidence="10">
    <location>
        <begin position="134"/>
        <end position="177"/>
    </location>
</feature>
<evidence type="ECO:0000256" key="1">
    <source>
        <dbReference type="ARBA" id="ARBA00022536"/>
    </source>
</evidence>
<keyword evidence="3" id="KW-0677">Repeat</keyword>
<keyword evidence="7" id="KW-0812">Transmembrane</keyword>
<dbReference type="InterPro" id="IPR044913">
    <property type="entry name" value="P_trefoil_dom_sf"/>
</dbReference>
<dbReference type="PROSITE" id="PS51448">
    <property type="entry name" value="P_TREFOIL_2"/>
    <property type="match status" value="1"/>
</dbReference>
<dbReference type="SMART" id="SM00179">
    <property type="entry name" value="EGF_CA"/>
    <property type="match status" value="1"/>
</dbReference>
<dbReference type="SUPFAM" id="SSF57492">
    <property type="entry name" value="Trefoil"/>
    <property type="match status" value="1"/>
</dbReference>
<dbReference type="eggNOG" id="KOG1217">
    <property type="taxonomic scope" value="Eukaryota"/>
</dbReference>
<keyword evidence="2" id="KW-0732">Signal</keyword>
<organism>
    <name type="scientific">Branchiostoma floridae</name>
    <name type="common">Florida lancelet</name>
    <name type="synonym">Amphioxus</name>
    <dbReference type="NCBI Taxonomy" id="7739"/>
    <lineage>
        <taxon>Eukaryota</taxon>
        <taxon>Metazoa</taxon>
        <taxon>Chordata</taxon>
        <taxon>Cephalochordata</taxon>
        <taxon>Leptocardii</taxon>
        <taxon>Amphioxiformes</taxon>
        <taxon>Branchiostomatidae</taxon>
        <taxon>Branchiostoma</taxon>
    </lineage>
</organism>
<dbReference type="FunFam" id="2.10.25.10:FF:000038">
    <property type="entry name" value="Fibrillin 2"/>
    <property type="match status" value="1"/>
</dbReference>
<comment type="caution">
    <text evidence="5">Lacks conserved residue(s) required for the propagation of feature annotation.</text>
</comment>
<keyword evidence="1 5" id="KW-0245">EGF-like domain</keyword>
<feature type="domain" description="C-type lectin" evidence="9">
    <location>
        <begin position="52"/>
        <end position="228"/>
    </location>
</feature>
<dbReference type="PROSITE" id="PS01186">
    <property type="entry name" value="EGF_2"/>
    <property type="match status" value="1"/>
</dbReference>
<dbReference type="CDD" id="cd00037">
    <property type="entry name" value="CLECT"/>
    <property type="match status" value="1"/>
</dbReference>
<evidence type="ECO:0000256" key="5">
    <source>
        <dbReference type="PROSITE-ProRule" id="PRU00076"/>
    </source>
</evidence>
<feature type="compositionally biased region" description="Polar residues" evidence="6">
    <location>
        <begin position="384"/>
        <end position="408"/>
    </location>
</feature>
<feature type="region of interest" description="Disordered" evidence="6">
    <location>
        <begin position="333"/>
        <end position="488"/>
    </location>
</feature>
<feature type="transmembrane region" description="Helical" evidence="7">
    <location>
        <begin position="524"/>
        <end position="548"/>
    </location>
</feature>
<dbReference type="InterPro" id="IPR016187">
    <property type="entry name" value="CTDL_fold"/>
</dbReference>
<evidence type="ECO:0000259" key="9">
    <source>
        <dbReference type="PROSITE" id="PS50041"/>
    </source>
</evidence>
<dbReference type="SUPFAM" id="SSF56436">
    <property type="entry name" value="C-type lectin-like"/>
    <property type="match status" value="1"/>
</dbReference>
<evidence type="ECO:0000259" key="10">
    <source>
        <dbReference type="PROSITE" id="PS51448"/>
    </source>
</evidence>
<feature type="domain" description="EGF-like" evidence="8">
    <location>
        <begin position="289"/>
        <end position="329"/>
    </location>
</feature>
<dbReference type="Pfam" id="PF12947">
    <property type="entry name" value="EGF_3"/>
    <property type="match status" value="1"/>
</dbReference>
<dbReference type="InterPro" id="IPR000519">
    <property type="entry name" value="P_trefoil_dom"/>
</dbReference>
<reference evidence="11" key="1">
    <citation type="journal article" date="2008" name="Nature">
        <title>The amphioxus genome and the evolution of the chordate karyotype.</title>
        <authorList>
            <consortium name="US DOE Joint Genome Institute (JGI-PGF)"/>
            <person name="Putnam N.H."/>
            <person name="Butts T."/>
            <person name="Ferrier D.E.K."/>
            <person name="Furlong R.F."/>
            <person name="Hellsten U."/>
            <person name="Kawashima T."/>
            <person name="Robinson-Rechavi M."/>
            <person name="Shoguchi E."/>
            <person name="Terry A."/>
            <person name="Yu J.-K."/>
            <person name="Benito-Gutierrez E.L."/>
            <person name="Dubchak I."/>
            <person name="Garcia-Fernandez J."/>
            <person name="Gibson-Brown J.J."/>
            <person name="Grigoriev I.V."/>
            <person name="Horton A.C."/>
            <person name="de Jong P.J."/>
            <person name="Jurka J."/>
            <person name="Kapitonov V.V."/>
            <person name="Kohara Y."/>
            <person name="Kuroki Y."/>
            <person name="Lindquist E."/>
            <person name="Lucas S."/>
            <person name="Osoegawa K."/>
            <person name="Pennacchio L.A."/>
            <person name="Salamov A.A."/>
            <person name="Satou Y."/>
            <person name="Sauka-Spengler T."/>
            <person name="Schmutz J."/>
            <person name="Shin-I T."/>
            <person name="Toyoda A."/>
            <person name="Bronner-Fraser M."/>
            <person name="Fujiyama A."/>
            <person name="Holland L.Z."/>
            <person name="Holland P.W.H."/>
            <person name="Satoh N."/>
            <person name="Rokhsar D.S."/>
        </authorList>
    </citation>
    <scope>NUCLEOTIDE SEQUENCE [LARGE SCALE GENOMIC DNA]</scope>
    <source>
        <strain evidence="11">S238N-H82</strain>
        <tissue evidence="11">Testes</tissue>
    </source>
</reference>
<evidence type="ECO:0000256" key="2">
    <source>
        <dbReference type="ARBA" id="ARBA00022729"/>
    </source>
</evidence>
<dbReference type="AlphaFoldDB" id="C3Y3T6"/>
<dbReference type="SUPFAM" id="SSF57196">
    <property type="entry name" value="EGF/Laminin"/>
    <property type="match status" value="1"/>
</dbReference>
<dbReference type="InterPro" id="IPR000152">
    <property type="entry name" value="EGF-type_Asp/Asn_hydroxyl_site"/>
</dbReference>
<dbReference type="PROSITE" id="PS00615">
    <property type="entry name" value="C_TYPE_LECTIN_1"/>
    <property type="match status" value="1"/>
</dbReference>
<sequence>MVRCAPCYHRSLGGVALLRPVDGNSGGRVMAPSLTTWILLVFAGHAMATWTFSPSCYRLQDIEYDWVTAWLKCQELGAHLAIERDTDEHLGLSQYLQGLGRTEDYWIGGRKTLDTAPLSHSSFQWITEFRGTQNKCQGGSDRVNCTEMGVGLTCEVLGCCWDNTTTTPGLPACYFPSTQGSFDSSTNWLAGEPNNTPSPEMCVEEKHSAGGHSWNDKSCLLPTRSICETFLTCVHPLTDQKVPCGYTITRTCPPGMATASPTLLCESSITVGTFMGTMGWNGTYDPCIDIDECLEGTHNCHPDASCINSPSPFSCVCNQGFIGDGWTCAPYSTQPDSQATPPVGTSAPAGPGLLVPGVSQNPGSLVPGVSPNPAGSLVPGVSPNPGTSVQGVSQNLGPLVSGVSQSPGSVDPGSSAPGVSQNPGSAGVDASSHPGTSAGGASQPPGSVGVGVSPQPGPGSGSSQGPGSAGGAASQADGSMGSNDVTASKPGAANCGPYDWADWKGMSGAMVVVMNNFGGTTDNLAVAAITLVVCLLLFLLGCLLAYLIRKLRNRKAVEQAPPEYNNVGPRQTKADVPSETDSFTTETTGREKGAITLPRPYSTRHPLHLPPLTQPLRLLTERGLTIRGNIFHAPARRAALGTRFPDKCS</sequence>
<dbReference type="InParanoid" id="C3Y3T6"/>
<dbReference type="SMART" id="SM00181">
    <property type="entry name" value="EGF"/>
    <property type="match status" value="1"/>
</dbReference>
<dbReference type="PROSITE" id="PS00010">
    <property type="entry name" value="ASX_HYDROXYL"/>
    <property type="match status" value="1"/>
</dbReference>
<keyword evidence="7" id="KW-1133">Transmembrane helix</keyword>
<dbReference type="CDD" id="cd00054">
    <property type="entry name" value="EGF_CA"/>
    <property type="match status" value="1"/>
</dbReference>
<dbReference type="SMART" id="SM00034">
    <property type="entry name" value="CLECT"/>
    <property type="match status" value="1"/>
</dbReference>
<name>C3Y3T6_BRAFL</name>
<dbReference type="Pfam" id="PF00088">
    <property type="entry name" value="Trefoil"/>
    <property type="match status" value="1"/>
</dbReference>
<dbReference type="CDD" id="cd00111">
    <property type="entry name" value="Trefoil"/>
    <property type="match status" value="1"/>
</dbReference>
<dbReference type="SMART" id="SM00018">
    <property type="entry name" value="PD"/>
    <property type="match status" value="1"/>
</dbReference>
<evidence type="ECO:0000256" key="7">
    <source>
        <dbReference type="SAM" id="Phobius"/>
    </source>
</evidence>
<dbReference type="Gene3D" id="3.10.100.10">
    <property type="entry name" value="Mannose-Binding Protein A, subunit A"/>
    <property type="match status" value="1"/>
</dbReference>
<evidence type="ECO:0000256" key="3">
    <source>
        <dbReference type="ARBA" id="ARBA00022737"/>
    </source>
</evidence>
<accession>C3Y3T6</accession>